<dbReference type="Pfam" id="PF00102">
    <property type="entry name" value="Y_phosphatase"/>
    <property type="match status" value="2"/>
</dbReference>
<dbReference type="PANTHER" id="PTHR19134">
    <property type="entry name" value="RECEPTOR-TYPE TYROSINE-PROTEIN PHOSPHATASE"/>
    <property type="match status" value="1"/>
</dbReference>
<dbReference type="SUPFAM" id="SSF52799">
    <property type="entry name" value="(Phosphotyrosine protein) phosphatases II"/>
    <property type="match status" value="2"/>
</dbReference>
<dbReference type="EMBL" id="JABDTM020020118">
    <property type="protein sequence ID" value="KAH0817189.1"/>
    <property type="molecule type" value="Genomic_DNA"/>
</dbReference>
<dbReference type="GO" id="GO:0004725">
    <property type="term" value="F:protein tyrosine phosphatase activity"/>
    <property type="evidence" value="ECO:0007669"/>
    <property type="project" value="UniProtKB-EC"/>
</dbReference>
<proteinExistence type="inferred from homology"/>
<dbReference type="EC" id="3.1.3.48" evidence="2"/>
<organism evidence="6 7">
    <name type="scientific">Tenebrio molitor</name>
    <name type="common">Yellow mealworm beetle</name>
    <dbReference type="NCBI Taxonomy" id="7067"/>
    <lineage>
        <taxon>Eukaryota</taxon>
        <taxon>Metazoa</taxon>
        <taxon>Ecdysozoa</taxon>
        <taxon>Arthropoda</taxon>
        <taxon>Hexapoda</taxon>
        <taxon>Insecta</taxon>
        <taxon>Pterygota</taxon>
        <taxon>Neoptera</taxon>
        <taxon>Endopterygota</taxon>
        <taxon>Coleoptera</taxon>
        <taxon>Polyphaga</taxon>
        <taxon>Cucujiformia</taxon>
        <taxon>Tenebrionidae</taxon>
        <taxon>Tenebrio</taxon>
    </lineage>
</organism>
<protein>
    <recommendedName>
        <fullName evidence="2">protein-tyrosine-phosphatase</fullName>
        <ecNumber evidence="2">3.1.3.48</ecNumber>
    </recommendedName>
</protein>
<comment type="similarity">
    <text evidence="1">Belongs to the protein-tyrosine phosphatase family.</text>
</comment>
<dbReference type="InterPro" id="IPR000242">
    <property type="entry name" value="PTP_cat"/>
</dbReference>
<dbReference type="GO" id="GO:0008045">
    <property type="term" value="P:motor neuron axon guidance"/>
    <property type="evidence" value="ECO:0007669"/>
    <property type="project" value="TreeGrafter"/>
</dbReference>
<keyword evidence="7" id="KW-1185">Reference proteome</keyword>
<evidence type="ECO:0000256" key="1">
    <source>
        <dbReference type="ARBA" id="ARBA00009580"/>
    </source>
</evidence>
<dbReference type="Gene3D" id="3.90.190.10">
    <property type="entry name" value="Protein tyrosine phosphatase superfamily"/>
    <property type="match status" value="2"/>
</dbReference>
<keyword evidence="3" id="KW-0378">Hydrolase</keyword>
<name>A0A8J6HM65_TENMO</name>
<comment type="caution">
    <text evidence="6">The sequence shown here is derived from an EMBL/GenBank/DDBJ whole genome shotgun (WGS) entry which is preliminary data.</text>
</comment>
<accession>A0A8J6HM65</accession>
<feature type="domain" description="Tyrosine-protein phosphatase" evidence="5">
    <location>
        <begin position="267"/>
        <end position="470"/>
    </location>
</feature>
<feature type="domain" description="Tyrosine-protein phosphatase" evidence="5">
    <location>
        <begin position="11"/>
        <end position="213"/>
    </location>
</feature>
<evidence type="ECO:0000256" key="2">
    <source>
        <dbReference type="ARBA" id="ARBA00013064"/>
    </source>
</evidence>
<dbReference type="SMART" id="SM00194">
    <property type="entry name" value="PTPc"/>
    <property type="match status" value="1"/>
</dbReference>
<evidence type="ECO:0000256" key="4">
    <source>
        <dbReference type="ARBA" id="ARBA00022912"/>
    </source>
</evidence>
<dbReference type="InterPro" id="IPR029021">
    <property type="entry name" value="Prot-tyrosine_phosphatase-like"/>
</dbReference>
<dbReference type="PANTHER" id="PTHR19134:SF562">
    <property type="entry name" value="PROTEIN-TYROSINE-PHOSPHATASE"/>
    <property type="match status" value="1"/>
</dbReference>
<reference evidence="6" key="1">
    <citation type="journal article" date="2020" name="J Insects Food Feed">
        <title>The yellow mealworm (Tenebrio molitor) genome: a resource for the emerging insects as food and feed industry.</title>
        <authorList>
            <person name="Eriksson T."/>
            <person name="Andere A."/>
            <person name="Kelstrup H."/>
            <person name="Emery V."/>
            <person name="Picard C."/>
        </authorList>
    </citation>
    <scope>NUCLEOTIDE SEQUENCE</scope>
    <source>
        <strain evidence="6">Stoneville</strain>
        <tissue evidence="6">Whole head</tissue>
    </source>
</reference>
<reference evidence="6" key="2">
    <citation type="submission" date="2021-08" db="EMBL/GenBank/DDBJ databases">
        <authorList>
            <person name="Eriksson T."/>
        </authorList>
    </citation>
    <scope>NUCLEOTIDE SEQUENCE</scope>
    <source>
        <strain evidence="6">Stoneville</strain>
        <tissue evidence="6">Whole head</tissue>
    </source>
</reference>
<gene>
    <name evidence="6" type="ORF">GEV33_005601</name>
</gene>
<dbReference type="Proteomes" id="UP000719412">
    <property type="component" value="Unassembled WGS sequence"/>
</dbReference>
<dbReference type="AlphaFoldDB" id="A0A8J6HM65"/>
<keyword evidence="4" id="KW-0904">Protein phosphatase</keyword>
<evidence type="ECO:0000259" key="5">
    <source>
        <dbReference type="PROSITE" id="PS50055"/>
    </source>
</evidence>
<evidence type="ECO:0000256" key="3">
    <source>
        <dbReference type="ARBA" id="ARBA00022801"/>
    </source>
</evidence>
<sequence length="470" mass="53690">MYETLHSGFLEYVDVQFGNGHLVEKVYVTSPIPQSNEIDSFWKTIWNENIYNIVLFDTSRINDLKIFENYWPDLNQEVHCCDISIRCVFEETFASYQCRRFLINYENLTRQVDQLQFCLLSNKEVQSLSLNYTEFFKKVSEIPLGCNSPILVHSSSGMHGNTFVLLCDICLRTSKRDGVVDVLGNLQRLTEYNTNFVIDCDHYVLTHLVILENLLRVDTSINCNSLDMSRTHLFTADETEMHLRYLKYTLWMDAGTRTLDRESNIYFRAVFPLDDGKVFLEAYNLGEENSPCWNRLGPINVDGFRCSNKFLVVAQPTSTTLSDIWDLVVEKNVSVILSLNKITPSSTNVPFLPGKNKAKVSSNASVEPKLTRDFGSYEWTTLKLNSKTKHQTVEILSMKTWPAKTSCPPDLSDFVNFCIAANERMKESRLVMVTCCDGVTASGLFTAMSYNMQQMKTNGMCDVCTSVLSL</sequence>
<dbReference type="InterPro" id="IPR050348">
    <property type="entry name" value="Protein-Tyr_Phosphatase"/>
</dbReference>
<evidence type="ECO:0000313" key="6">
    <source>
        <dbReference type="EMBL" id="KAH0817189.1"/>
    </source>
</evidence>
<evidence type="ECO:0000313" key="7">
    <source>
        <dbReference type="Proteomes" id="UP000719412"/>
    </source>
</evidence>
<dbReference type="PROSITE" id="PS50055">
    <property type="entry name" value="TYR_PHOSPHATASE_PTP"/>
    <property type="match status" value="2"/>
</dbReference>